<reference evidence="1 2" key="1">
    <citation type="submission" date="2014-04" db="EMBL/GenBank/DDBJ databases">
        <authorList>
            <consortium name="DOE Joint Genome Institute"/>
            <person name="Kuo A."/>
            <person name="Kohler A."/>
            <person name="Nagy L.G."/>
            <person name="Floudas D."/>
            <person name="Copeland A."/>
            <person name="Barry K.W."/>
            <person name="Cichocki N."/>
            <person name="Veneault-Fourrey C."/>
            <person name="LaButti K."/>
            <person name="Lindquist E.A."/>
            <person name="Lipzen A."/>
            <person name="Lundell T."/>
            <person name="Morin E."/>
            <person name="Murat C."/>
            <person name="Sun H."/>
            <person name="Tunlid A."/>
            <person name="Henrissat B."/>
            <person name="Grigoriev I.V."/>
            <person name="Hibbett D.S."/>
            <person name="Martin F."/>
            <person name="Nordberg H.P."/>
            <person name="Cantor M.N."/>
            <person name="Hua S.X."/>
        </authorList>
    </citation>
    <scope>NUCLEOTIDE SEQUENCE [LARGE SCALE GENOMIC DNA]</scope>
    <source>
        <strain evidence="1 2">LaAM-08-1</strain>
    </source>
</reference>
<dbReference type="OrthoDB" id="3515175at2759"/>
<dbReference type="Proteomes" id="UP000054477">
    <property type="component" value="Unassembled WGS sequence"/>
</dbReference>
<dbReference type="InterPro" id="IPR032675">
    <property type="entry name" value="LRR_dom_sf"/>
</dbReference>
<organism evidence="1 2">
    <name type="scientific">Laccaria amethystina LaAM-08-1</name>
    <dbReference type="NCBI Taxonomy" id="1095629"/>
    <lineage>
        <taxon>Eukaryota</taxon>
        <taxon>Fungi</taxon>
        <taxon>Dikarya</taxon>
        <taxon>Basidiomycota</taxon>
        <taxon>Agaricomycotina</taxon>
        <taxon>Agaricomycetes</taxon>
        <taxon>Agaricomycetidae</taxon>
        <taxon>Agaricales</taxon>
        <taxon>Agaricineae</taxon>
        <taxon>Hydnangiaceae</taxon>
        <taxon>Laccaria</taxon>
    </lineage>
</organism>
<dbReference type="AlphaFoldDB" id="A0A0C9XHS8"/>
<dbReference type="EMBL" id="KN838612">
    <property type="protein sequence ID" value="KIK01094.1"/>
    <property type="molecule type" value="Genomic_DNA"/>
</dbReference>
<dbReference type="Gene3D" id="3.80.10.10">
    <property type="entry name" value="Ribonuclease Inhibitor"/>
    <property type="match status" value="1"/>
</dbReference>
<dbReference type="SUPFAM" id="SSF52047">
    <property type="entry name" value="RNI-like"/>
    <property type="match status" value="1"/>
</dbReference>
<gene>
    <name evidence="1" type="ORF">K443DRAFT_99199</name>
</gene>
<reference evidence="2" key="2">
    <citation type="submission" date="2015-01" db="EMBL/GenBank/DDBJ databases">
        <title>Evolutionary Origins and Diversification of the Mycorrhizal Mutualists.</title>
        <authorList>
            <consortium name="DOE Joint Genome Institute"/>
            <consortium name="Mycorrhizal Genomics Consortium"/>
            <person name="Kohler A."/>
            <person name="Kuo A."/>
            <person name="Nagy L.G."/>
            <person name="Floudas D."/>
            <person name="Copeland A."/>
            <person name="Barry K.W."/>
            <person name="Cichocki N."/>
            <person name="Veneault-Fourrey C."/>
            <person name="LaButti K."/>
            <person name="Lindquist E.A."/>
            <person name="Lipzen A."/>
            <person name="Lundell T."/>
            <person name="Morin E."/>
            <person name="Murat C."/>
            <person name="Riley R."/>
            <person name="Ohm R."/>
            <person name="Sun H."/>
            <person name="Tunlid A."/>
            <person name="Henrissat B."/>
            <person name="Grigoriev I.V."/>
            <person name="Hibbett D.S."/>
            <person name="Martin F."/>
        </authorList>
    </citation>
    <scope>NUCLEOTIDE SEQUENCE [LARGE SCALE GENOMIC DNA]</scope>
    <source>
        <strain evidence="2">LaAM-08-1</strain>
    </source>
</reference>
<dbReference type="HOGENOM" id="CLU_017203_0_0_1"/>
<accession>A0A0C9XHS8</accession>
<name>A0A0C9XHS8_9AGAR</name>
<sequence length="639" mass="71593">MGQRRQVFLIARVKSRAHGETPAESRYRCIAALHHSWCYGRLPLKAARRFLTLAKQKDNAQIIREELRNFDNATSLHTPCPYSLFLLATAWTVDLTPGNEYNSTGVIESAQMGSGEGDNNDGITVFDVTDPEKASYCFVSILYYGDEEQCELPLFIPLNAKEYVRSYYAEPDRQNDEALSTEQKEQRNLTEKDVLATIAALDDTPLVTIDKLAEAWPDEYRSTNIPRTLVQHEVVSPMPSLADLSVEPAVNHALEVGEIKALELLLDLPGKAALIKNALQKRISLPDDAIEFVGTLISLDMRSRHINSPSPKELDLSQWALTSEQVVKLVSEKANIDSLCLSRNHNVTKTTVLKVLSAKPNTLRKLVLLDTSVTDSDMVELLTDNPKLFYSFEAIIHPLFLQRKNIRPVAFTHFMFEDAWMKRPCTVSLPYFTPGQVVQALMDMLGSTNDPYSELARGRGFSVQAAYASELRKEGSPWAERTVPICLDPLRPSLSNRWTLVWQVLPSPDGYSIIKRYAFFLPRTLNGKILNAAGPPITHDIHDLQSFIDILVSEGRPAPSHTALDNLLTAFSAEFTLLTQQELAALTASWPIEEACPSPDYFLLDERGRGRGKGVLGLKKNTRGRFFFLSPWGLTYLPT</sequence>
<evidence type="ECO:0000313" key="1">
    <source>
        <dbReference type="EMBL" id="KIK01094.1"/>
    </source>
</evidence>
<dbReference type="STRING" id="1095629.A0A0C9XHS8"/>
<keyword evidence="2" id="KW-1185">Reference proteome</keyword>
<proteinExistence type="predicted"/>
<evidence type="ECO:0000313" key="2">
    <source>
        <dbReference type="Proteomes" id="UP000054477"/>
    </source>
</evidence>
<protein>
    <submittedName>
        <fullName evidence="1">Unplaced genomic scaffold K443scaffold_77, whole genome shotgun sequence</fullName>
    </submittedName>
</protein>